<dbReference type="GO" id="GO:0015934">
    <property type="term" value="C:large ribosomal subunit"/>
    <property type="evidence" value="ECO:0007669"/>
    <property type="project" value="InterPro"/>
</dbReference>
<dbReference type="SUPFAM" id="SSF56808">
    <property type="entry name" value="Ribosomal protein L1"/>
    <property type="match status" value="1"/>
</dbReference>
<dbReference type="Pfam" id="PF00687">
    <property type="entry name" value="Ribosomal_L1"/>
    <property type="match status" value="1"/>
</dbReference>
<dbReference type="InterPro" id="IPR016095">
    <property type="entry name" value="Ribosomal_uL1_3-a/b-sand"/>
</dbReference>
<feature type="compositionally biased region" description="Basic residues" evidence="8">
    <location>
        <begin position="20"/>
        <end position="29"/>
    </location>
</feature>
<evidence type="ECO:0000313" key="9">
    <source>
        <dbReference type="EMBL" id="PIZ62300.1"/>
    </source>
</evidence>
<evidence type="ECO:0000256" key="4">
    <source>
        <dbReference type="ARBA" id="ARBA00022980"/>
    </source>
</evidence>
<dbReference type="Gene3D" id="6.10.20.140">
    <property type="entry name" value="50S ribosomal protein L1, Chain A, Domain 1"/>
    <property type="match status" value="1"/>
</dbReference>
<evidence type="ECO:0000256" key="1">
    <source>
        <dbReference type="ARBA" id="ARBA00010531"/>
    </source>
</evidence>
<dbReference type="GO" id="GO:0006412">
    <property type="term" value="P:translation"/>
    <property type="evidence" value="ECO:0007669"/>
    <property type="project" value="InterPro"/>
</dbReference>
<dbReference type="InterPro" id="IPR023674">
    <property type="entry name" value="Ribosomal_uL1-like"/>
</dbReference>
<keyword evidence="3" id="KW-0810">Translation regulation</keyword>
<feature type="region of interest" description="Disordered" evidence="8">
    <location>
        <begin position="1"/>
        <end position="78"/>
    </location>
</feature>
<evidence type="ECO:0000256" key="3">
    <source>
        <dbReference type="ARBA" id="ARBA00022845"/>
    </source>
</evidence>
<feature type="compositionally biased region" description="Basic and acidic residues" evidence="8">
    <location>
        <begin position="46"/>
        <end position="57"/>
    </location>
</feature>
<dbReference type="Proteomes" id="UP000228503">
    <property type="component" value="Unassembled WGS sequence"/>
</dbReference>
<dbReference type="PANTHER" id="PTHR36427:SF3">
    <property type="entry name" value="LARGE RIBOSOMAL SUBUNIT PROTEIN UL1M"/>
    <property type="match status" value="1"/>
</dbReference>
<sequence>MGKIRTRIIGDTDVEEEQKKKSKERAARKKAQEMKEEAVDGASVAEDVKESSDEEKKAKKKKMSKKTEREPKKHGSKYLKAKKQVESGKIYPLNEAITLLKKLTYASFDESIELHLNITESGLRGEVTLPHGTGRTVKVAIVDDAVLAQIEKGVIEFDILISHPSYMSKLAKFAKILGPKGLMPNPKAGTIGPEPEKLAEKFQQGSIRWKSESKFPLIHQMIGKISLKPQEVHENAKSFIDAVGIKKINKIHIKTTMSPSLQVDLQSI</sequence>
<comment type="caution">
    <text evidence="9">The sequence shown here is derived from an EMBL/GenBank/DDBJ whole genome shotgun (WGS) entry which is preliminary data.</text>
</comment>
<dbReference type="GO" id="GO:0003723">
    <property type="term" value="F:RNA binding"/>
    <property type="evidence" value="ECO:0007669"/>
    <property type="project" value="InterPro"/>
</dbReference>
<evidence type="ECO:0000256" key="2">
    <source>
        <dbReference type="ARBA" id="ARBA00022491"/>
    </source>
</evidence>
<name>A0A2M7TWT8_9BACT</name>
<dbReference type="PANTHER" id="PTHR36427">
    <property type="entry name" value="54S RIBOSOMAL PROTEIN L1, MITOCHONDRIAL"/>
    <property type="match status" value="1"/>
</dbReference>
<dbReference type="CDD" id="cd00403">
    <property type="entry name" value="Ribosomal_L1"/>
    <property type="match status" value="1"/>
</dbReference>
<organism evidence="9 10">
    <name type="scientific">Candidatus Roizmanbacteria bacterium CG_4_10_14_0_2_um_filter_39_13</name>
    <dbReference type="NCBI Taxonomy" id="1974825"/>
    <lineage>
        <taxon>Bacteria</taxon>
        <taxon>Candidatus Roizmaniibacteriota</taxon>
    </lineage>
</organism>
<evidence type="ECO:0000256" key="8">
    <source>
        <dbReference type="SAM" id="MobiDB-lite"/>
    </source>
</evidence>
<accession>A0A2M7TWT8</accession>
<keyword evidence="5" id="KW-0687">Ribonucleoprotein</keyword>
<evidence type="ECO:0000313" key="10">
    <source>
        <dbReference type="Proteomes" id="UP000228503"/>
    </source>
</evidence>
<dbReference type="InterPro" id="IPR028364">
    <property type="entry name" value="Ribosomal_uL1/biogenesis"/>
</dbReference>
<dbReference type="EMBL" id="PFOB01000060">
    <property type="protein sequence ID" value="PIZ62300.1"/>
    <property type="molecule type" value="Genomic_DNA"/>
</dbReference>
<evidence type="ECO:0000256" key="5">
    <source>
        <dbReference type="ARBA" id="ARBA00023274"/>
    </source>
</evidence>
<dbReference type="AlphaFoldDB" id="A0A2M7TWT8"/>
<comment type="similarity">
    <text evidence="1">Belongs to the universal ribosomal protein uL1 family.</text>
</comment>
<dbReference type="Gene3D" id="3.30.190.20">
    <property type="match status" value="1"/>
</dbReference>
<dbReference type="Gene3D" id="3.40.50.790">
    <property type="match status" value="1"/>
</dbReference>
<proteinExistence type="inferred from homology"/>
<keyword evidence="4" id="KW-0689">Ribosomal protein</keyword>
<dbReference type="GO" id="GO:0006417">
    <property type="term" value="P:regulation of translation"/>
    <property type="evidence" value="ECO:0007669"/>
    <property type="project" value="UniProtKB-KW"/>
</dbReference>
<keyword evidence="2" id="KW-0678">Repressor</keyword>
<evidence type="ECO:0000256" key="7">
    <source>
        <dbReference type="ARBA" id="ARBA00035452"/>
    </source>
</evidence>
<gene>
    <name evidence="9" type="ORF">COY16_04750</name>
</gene>
<evidence type="ECO:0000256" key="6">
    <source>
        <dbReference type="ARBA" id="ARBA00035241"/>
    </source>
</evidence>
<dbReference type="GO" id="GO:0003735">
    <property type="term" value="F:structural constituent of ribosome"/>
    <property type="evidence" value="ECO:0007669"/>
    <property type="project" value="InterPro"/>
</dbReference>
<reference evidence="10" key="1">
    <citation type="submission" date="2017-09" db="EMBL/GenBank/DDBJ databases">
        <title>Depth-based differentiation of microbial function through sediment-hosted aquifers and enrichment of novel symbionts in the deep terrestrial subsurface.</title>
        <authorList>
            <person name="Probst A.J."/>
            <person name="Ladd B."/>
            <person name="Jarett J.K."/>
            <person name="Geller-Mcgrath D.E."/>
            <person name="Sieber C.M.K."/>
            <person name="Emerson J.B."/>
            <person name="Anantharaman K."/>
            <person name="Thomas B.C."/>
            <person name="Malmstrom R."/>
            <person name="Stieglmeier M."/>
            <person name="Klingl A."/>
            <person name="Woyke T."/>
            <person name="Ryan C.M."/>
            <person name="Banfield J.F."/>
        </authorList>
    </citation>
    <scope>NUCLEOTIDE SEQUENCE [LARGE SCALE GENOMIC DNA]</scope>
</reference>
<protein>
    <recommendedName>
        <fullName evidence="6">Large ribosomal subunit protein uL1</fullName>
    </recommendedName>
    <alternativeName>
        <fullName evidence="7">50S ribosomal protein L1</fullName>
    </alternativeName>
</protein>